<sequence>MSVEIPAIILNVKTVQEASRLQHLCQQHTPQLRVYSLTKSKLQFSFKHLNLEKLVKGVYGVSMETNRGAWINASVGKTEITNRLSKSGVAVNWGEVRDSNDYCQYYKVSLFRLKAIQIIKLSPAQAKLQGQEQEGEQIQTQPIWTNLDQPDRDSKRWSKLEMAAIRACYALGLDTGEVTISIAEDQPCIVHHVIPYPDLTEESTAITFLNAISKVLSHIENENNECVKPALQIGMDPEFILFDPKRGKVVPAAKFLNRIGNAGCDSVRIEGRLRFPLAELRPEPAQEPRQLMKHLLGSFRTAYNMISDRSLIWQAGGMPRRGFCLGGHLHFSGVTLTPELLHVLDNYLALLVFVLEDGSSLKRRPRYGFLGDFRIKDYGGFEYRTLPSFLISPLVTKGVLALVKLIMIHHKELNLRPLADEVVYDAFYQGDQAVIRKVIPPLIKQIKFLSSYSQYEKYIDPLFKAISSEKTWDEQADIRQSWKLEIIL</sequence>
<protein>
    <recommendedName>
        <fullName evidence="3">Phage phiEco32-like COOH-NH2 ligase-type 2</fullName>
    </recommendedName>
</protein>
<keyword evidence="2" id="KW-1185">Reference proteome</keyword>
<accession>A0ABS4FT19</accession>
<comment type="caution">
    <text evidence="1">The sequence shown here is derived from an EMBL/GenBank/DDBJ whole genome shotgun (WGS) entry which is preliminary data.</text>
</comment>
<dbReference type="Proteomes" id="UP001519272">
    <property type="component" value="Unassembled WGS sequence"/>
</dbReference>
<evidence type="ECO:0000313" key="2">
    <source>
        <dbReference type="Proteomes" id="UP001519272"/>
    </source>
</evidence>
<gene>
    <name evidence="1" type="ORF">J2Z32_002349</name>
</gene>
<evidence type="ECO:0008006" key="3">
    <source>
        <dbReference type="Google" id="ProtNLM"/>
    </source>
</evidence>
<evidence type="ECO:0000313" key="1">
    <source>
        <dbReference type="EMBL" id="MBP1905701.1"/>
    </source>
</evidence>
<dbReference type="Pfam" id="PF14395">
    <property type="entry name" value="COOH-NH2_lig"/>
    <property type="match status" value="1"/>
</dbReference>
<name>A0ABS4FT19_9BACL</name>
<proteinExistence type="predicted"/>
<dbReference type="InterPro" id="IPR025681">
    <property type="entry name" value="COOH-NH2_lig"/>
</dbReference>
<dbReference type="EMBL" id="JAGGKG010000010">
    <property type="protein sequence ID" value="MBP1905701.1"/>
    <property type="molecule type" value="Genomic_DNA"/>
</dbReference>
<reference evidence="1 2" key="1">
    <citation type="submission" date="2021-03" db="EMBL/GenBank/DDBJ databases">
        <title>Genomic Encyclopedia of Type Strains, Phase IV (KMG-IV): sequencing the most valuable type-strain genomes for metagenomic binning, comparative biology and taxonomic classification.</title>
        <authorList>
            <person name="Goeker M."/>
        </authorList>
    </citation>
    <scope>NUCLEOTIDE SEQUENCE [LARGE SCALE GENOMIC DNA]</scope>
    <source>
        <strain evidence="1 2">DSM 14349</strain>
    </source>
</reference>
<organism evidence="1 2">
    <name type="scientific">Paenibacillus turicensis</name>
    <dbReference type="NCBI Taxonomy" id="160487"/>
    <lineage>
        <taxon>Bacteria</taxon>
        <taxon>Bacillati</taxon>
        <taxon>Bacillota</taxon>
        <taxon>Bacilli</taxon>
        <taxon>Bacillales</taxon>
        <taxon>Paenibacillaceae</taxon>
        <taxon>Paenibacillus</taxon>
    </lineage>
</organism>